<dbReference type="Proteomes" id="UP001629953">
    <property type="component" value="Unassembled WGS sequence"/>
</dbReference>
<proteinExistence type="predicted"/>
<sequence length="136" mass="14830">MQAKVKWAGDMQFIGESGSGHALVMDGNGAQTAASPMEVLLMAAGGCSSVDVVSILQKARQPFHDCYVELTTERADTTPRVFTKIHLHFVLTGSAKLSDKQVARAVDLSMEKYCSVSLMLSKHCPIEHSYEIRISE</sequence>
<dbReference type="InterPro" id="IPR036102">
    <property type="entry name" value="OsmC/Ohrsf"/>
</dbReference>
<dbReference type="PANTHER" id="PTHR34352:SF1">
    <property type="entry name" value="PROTEIN YHFA"/>
    <property type="match status" value="1"/>
</dbReference>
<reference evidence="1 2" key="1">
    <citation type="journal article" date="2013" name="Int. J. Syst. Evol. Microbiol.">
        <title>Celerinatantimonas yamalensis sp. nov., a cold-adapted diazotrophic bacterium from a cold permafrost brine.</title>
        <authorList>
            <person name="Shcherbakova V."/>
            <person name="Chuvilskaya N."/>
            <person name="Rivkina E."/>
            <person name="Demidov N."/>
            <person name="Uchaeva V."/>
            <person name="Suetin S."/>
            <person name="Suzina N."/>
            <person name="Gilichinsky D."/>
        </authorList>
    </citation>
    <scope>NUCLEOTIDE SEQUENCE [LARGE SCALE GENOMIC DNA]</scope>
    <source>
        <strain evidence="1 2">C7</strain>
    </source>
</reference>
<name>A0ABW9G7U4_9GAMM</name>
<dbReference type="NCBIfam" id="NF008009">
    <property type="entry name" value="PRK10738.1"/>
    <property type="match status" value="1"/>
</dbReference>
<gene>
    <name evidence="1" type="ORF">ABUE30_10960</name>
</gene>
<dbReference type="RefSeq" id="WP_408623808.1">
    <property type="nucleotide sequence ID" value="NZ_JBEQCT010000004.1"/>
</dbReference>
<organism evidence="1 2">
    <name type="scientific">Celerinatantimonas yamalensis</name>
    <dbReference type="NCBI Taxonomy" id="559956"/>
    <lineage>
        <taxon>Bacteria</taxon>
        <taxon>Pseudomonadati</taxon>
        <taxon>Pseudomonadota</taxon>
        <taxon>Gammaproteobacteria</taxon>
        <taxon>Celerinatantimonadaceae</taxon>
        <taxon>Celerinatantimonas</taxon>
    </lineage>
</organism>
<dbReference type="InterPro" id="IPR003718">
    <property type="entry name" value="OsmC/Ohr_fam"/>
</dbReference>
<dbReference type="Gene3D" id="3.30.300.20">
    <property type="match status" value="1"/>
</dbReference>
<evidence type="ECO:0000313" key="2">
    <source>
        <dbReference type="Proteomes" id="UP001629953"/>
    </source>
</evidence>
<dbReference type="Pfam" id="PF02566">
    <property type="entry name" value="OsmC"/>
    <property type="match status" value="1"/>
</dbReference>
<protein>
    <submittedName>
        <fullName evidence="1">OsmC family protein</fullName>
    </submittedName>
</protein>
<comment type="caution">
    <text evidence="1">The sequence shown here is derived from an EMBL/GenBank/DDBJ whole genome shotgun (WGS) entry which is preliminary data.</text>
</comment>
<dbReference type="InterPro" id="IPR015946">
    <property type="entry name" value="KH_dom-like_a/b"/>
</dbReference>
<dbReference type="SUPFAM" id="SSF82784">
    <property type="entry name" value="OsmC-like"/>
    <property type="match status" value="1"/>
</dbReference>
<accession>A0ABW9G7U4</accession>
<dbReference type="Gene3D" id="2.20.25.10">
    <property type="match status" value="1"/>
</dbReference>
<dbReference type="PANTHER" id="PTHR34352">
    <property type="entry name" value="PROTEIN YHFA"/>
    <property type="match status" value="1"/>
</dbReference>
<evidence type="ECO:0000313" key="1">
    <source>
        <dbReference type="EMBL" id="MFM2485572.1"/>
    </source>
</evidence>
<keyword evidence="2" id="KW-1185">Reference proteome</keyword>
<dbReference type="EMBL" id="JBEQCT010000004">
    <property type="protein sequence ID" value="MFM2485572.1"/>
    <property type="molecule type" value="Genomic_DNA"/>
</dbReference>